<dbReference type="EMBL" id="JAHMHQ010000012">
    <property type="protein sequence ID" value="KAK1635762.1"/>
    <property type="molecule type" value="Genomic_DNA"/>
</dbReference>
<dbReference type="Proteomes" id="UP001243989">
    <property type="component" value="Unassembled WGS sequence"/>
</dbReference>
<organism evidence="2 3">
    <name type="scientific">Colletotrichum phormii</name>
    <dbReference type="NCBI Taxonomy" id="359342"/>
    <lineage>
        <taxon>Eukaryota</taxon>
        <taxon>Fungi</taxon>
        <taxon>Dikarya</taxon>
        <taxon>Ascomycota</taxon>
        <taxon>Pezizomycotina</taxon>
        <taxon>Sordariomycetes</taxon>
        <taxon>Hypocreomycetidae</taxon>
        <taxon>Glomerellales</taxon>
        <taxon>Glomerellaceae</taxon>
        <taxon>Colletotrichum</taxon>
        <taxon>Colletotrichum acutatum species complex</taxon>
    </lineage>
</organism>
<evidence type="ECO:0000313" key="3">
    <source>
        <dbReference type="Proteomes" id="UP001243989"/>
    </source>
</evidence>
<evidence type="ECO:0000313" key="2">
    <source>
        <dbReference type="EMBL" id="KAK1635762.1"/>
    </source>
</evidence>
<name>A0AAI9ZSB2_9PEZI</name>
<keyword evidence="3" id="KW-1185">Reference proteome</keyword>
<comment type="caution">
    <text evidence="2">The sequence shown here is derived from an EMBL/GenBank/DDBJ whole genome shotgun (WGS) entry which is preliminary data.</text>
</comment>
<sequence>MIGQLGNDIDDMPPRPRLLDQALRLCSRAPAISTRHLALIPHTLTHRTALHTTTMSWMDSWSRPGKSQATPAPFYLLPNGDQTPYCRTCGRVISSRKTTAAASSSKSNSKSETSKPAVEAKYCSSRCRAKKPSRLDKEIEHLFVRFLQGEEELQGDAKAKAKAKKTKGDTRILVPCDVVEESFFGERKAPDRVYGRGKNRASRVIPGKEGSSSSEDISIQDRRSYDEDAGEDIIDEMLGLDRSKSAELDPSVQASLSVRSGTRVRPPQTQSQVNGSVGGEKGRAERIEETEEMREKRAEGQRRAHEREMVRCAARRGVVFGFLVGDGEERRKCEAVRQGKVVEPSFAKGEWSVRWRED</sequence>
<evidence type="ECO:0000256" key="1">
    <source>
        <dbReference type="SAM" id="MobiDB-lite"/>
    </source>
</evidence>
<accession>A0AAI9ZSB2</accession>
<protein>
    <submittedName>
        <fullName evidence="2">Uncharacterized protein</fullName>
    </submittedName>
</protein>
<feature type="region of interest" description="Disordered" evidence="1">
    <location>
        <begin position="192"/>
        <end position="228"/>
    </location>
</feature>
<gene>
    <name evidence="2" type="ORF">BDP81DRAFT_450615</name>
</gene>
<feature type="region of interest" description="Disordered" evidence="1">
    <location>
        <begin position="240"/>
        <end position="302"/>
    </location>
</feature>
<dbReference type="GeneID" id="85477410"/>
<reference evidence="2" key="1">
    <citation type="submission" date="2021-06" db="EMBL/GenBank/DDBJ databases">
        <title>Comparative genomics, transcriptomics and evolutionary studies reveal genomic signatures of adaptation to plant cell wall in hemibiotrophic fungi.</title>
        <authorList>
            <consortium name="DOE Joint Genome Institute"/>
            <person name="Baroncelli R."/>
            <person name="Diaz J.F."/>
            <person name="Benocci T."/>
            <person name="Peng M."/>
            <person name="Battaglia E."/>
            <person name="Haridas S."/>
            <person name="Andreopoulos W."/>
            <person name="Labutti K."/>
            <person name="Pangilinan J."/>
            <person name="Floch G.L."/>
            <person name="Makela M.R."/>
            <person name="Henrissat B."/>
            <person name="Grigoriev I.V."/>
            <person name="Crouch J.A."/>
            <person name="De Vries R.P."/>
            <person name="Sukno S.A."/>
            <person name="Thon M.R."/>
        </authorList>
    </citation>
    <scope>NUCLEOTIDE SEQUENCE</scope>
    <source>
        <strain evidence="2">CBS 102054</strain>
    </source>
</reference>
<dbReference type="AlphaFoldDB" id="A0AAI9ZSB2"/>
<dbReference type="RefSeq" id="XP_060444369.1">
    <property type="nucleotide sequence ID" value="XM_060592548.1"/>
</dbReference>
<feature type="compositionally biased region" description="Basic and acidic residues" evidence="1">
    <location>
        <begin position="280"/>
        <end position="302"/>
    </location>
</feature>
<proteinExistence type="predicted"/>